<dbReference type="Gene3D" id="3.40.1000.10">
    <property type="entry name" value="Mog1/PsbP, alpha/beta/alpha sandwich"/>
    <property type="match status" value="1"/>
</dbReference>
<evidence type="ECO:0008006" key="4">
    <source>
        <dbReference type="Google" id="ProtNLM"/>
    </source>
</evidence>
<feature type="non-terminal residue" evidence="2">
    <location>
        <position position="463"/>
    </location>
</feature>
<dbReference type="OrthoDB" id="2020701at2759"/>
<name>A0A5J9UMN1_9POAL</name>
<evidence type="ECO:0000313" key="3">
    <source>
        <dbReference type="Proteomes" id="UP000324897"/>
    </source>
</evidence>
<reference evidence="2 3" key="1">
    <citation type="journal article" date="2019" name="Sci. Rep.">
        <title>A high-quality genome of Eragrostis curvula grass provides insights into Poaceae evolution and supports new strategies to enhance forage quality.</title>
        <authorList>
            <person name="Carballo J."/>
            <person name="Santos B.A.C.M."/>
            <person name="Zappacosta D."/>
            <person name="Garbus I."/>
            <person name="Selva J.P."/>
            <person name="Gallo C.A."/>
            <person name="Diaz A."/>
            <person name="Albertini E."/>
            <person name="Caccamo M."/>
            <person name="Echenique V."/>
        </authorList>
    </citation>
    <scope>NUCLEOTIDE SEQUENCE [LARGE SCALE GENOMIC DNA]</scope>
    <source>
        <strain evidence="3">cv. Victoria</strain>
        <tissue evidence="2">Leaf</tissue>
    </source>
</reference>
<dbReference type="EMBL" id="RWGY01000013">
    <property type="protein sequence ID" value="TVU24705.1"/>
    <property type="molecule type" value="Genomic_DNA"/>
</dbReference>
<feature type="compositionally biased region" description="Low complexity" evidence="1">
    <location>
        <begin position="78"/>
        <end position="101"/>
    </location>
</feature>
<dbReference type="AlphaFoldDB" id="A0A5J9UMN1"/>
<dbReference type="Gramene" id="TVU24705">
    <property type="protein sequence ID" value="TVU24705"/>
    <property type="gene ID" value="EJB05_27158"/>
</dbReference>
<evidence type="ECO:0000313" key="2">
    <source>
        <dbReference type="EMBL" id="TVU24705.1"/>
    </source>
</evidence>
<feature type="region of interest" description="Disordered" evidence="1">
    <location>
        <begin position="1"/>
        <end position="105"/>
    </location>
</feature>
<comment type="caution">
    <text evidence="2">The sequence shown here is derived from an EMBL/GenBank/DDBJ whole genome shotgun (WGS) entry which is preliminary data.</text>
</comment>
<feature type="region of interest" description="Disordered" evidence="1">
    <location>
        <begin position="166"/>
        <end position="209"/>
    </location>
</feature>
<protein>
    <recommendedName>
        <fullName evidence="4">PsbP C-terminal domain-containing protein</fullName>
    </recommendedName>
</protein>
<organism evidence="2 3">
    <name type="scientific">Eragrostis curvula</name>
    <name type="common">weeping love grass</name>
    <dbReference type="NCBI Taxonomy" id="38414"/>
    <lineage>
        <taxon>Eukaryota</taxon>
        <taxon>Viridiplantae</taxon>
        <taxon>Streptophyta</taxon>
        <taxon>Embryophyta</taxon>
        <taxon>Tracheophyta</taxon>
        <taxon>Spermatophyta</taxon>
        <taxon>Magnoliopsida</taxon>
        <taxon>Liliopsida</taxon>
        <taxon>Poales</taxon>
        <taxon>Poaceae</taxon>
        <taxon>PACMAD clade</taxon>
        <taxon>Chloridoideae</taxon>
        <taxon>Eragrostideae</taxon>
        <taxon>Eragrostidinae</taxon>
        <taxon>Eragrostis</taxon>
    </lineage>
</organism>
<sequence>MRRSASALRSERSGEEESGASAAAREDSREAEESAAEAARRRAAARASRWEVVKERAEAWRRSERSRRRSMRRRRSGAESGVDGSASAVVVRRSSRTSSAIAGGGACVGAERRADPRCTRGRPATRVGSHLKRPATLPLALAAAASAPLTGPHLLPSPTLTHEWRRRRDPAGATPAPCARPLPPPRAELPYTIPHGSSATTPLRSRRPANGVGRRFCAVSPLPLHLTRRTVSATSLLLAALPFPALLPQLVPIASATEVPAGVQEGSGGAAELELERYTDQEQGFTLLKPTSWPTEGKGSNNIGVVVNPVGLNFLPEFGTPQFVVDRLLQAEKKKGLSCSRLVATGSGCSREQDDGNAGNGVCRLAARSEREQDEDRETSSYWSIRREQEAGEELMNGCCMQTDAEEIAKNIFFSSANKEQGDGIRGGLLARIAELLSFCCFSIHIYSVESNMLLNSPKAGYD</sequence>
<dbReference type="InterPro" id="IPR016123">
    <property type="entry name" value="Mog1/PsbP_a/b/a-sand"/>
</dbReference>
<feature type="compositionally biased region" description="Basic and acidic residues" evidence="1">
    <location>
        <begin position="48"/>
        <end position="63"/>
    </location>
</feature>
<accession>A0A5J9UMN1</accession>
<dbReference type="Proteomes" id="UP000324897">
    <property type="component" value="Chromosome 2"/>
</dbReference>
<evidence type="ECO:0000256" key="1">
    <source>
        <dbReference type="SAM" id="MobiDB-lite"/>
    </source>
</evidence>
<keyword evidence="3" id="KW-1185">Reference proteome</keyword>
<feature type="non-terminal residue" evidence="2">
    <location>
        <position position="1"/>
    </location>
</feature>
<feature type="compositionally biased region" description="Basic residues" evidence="1">
    <location>
        <begin position="64"/>
        <end position="75"/>
    </location>
</feature>
<proteinExistence type="predicted"/>
<dbReference type="SUPFAM" id="SSF55724">
    <property type="entry name" value="Mog1p/PsbP-like"/>
    <property type="match status" value="1"/>
</dbReference>
<gene>
    <name evidence="2" type="ORF">EJB05_27158</name>
</gene>
<feature type="compositionally biased region" description="Pro residues" evidence="1">
    <location>
        <begin position="178"/>
        <end position="187"/>
    </location>
</feature>